<sequence>MKKKLIHQHKMRKFITSCLTAIDKQKGDEVEELVTELGKTDGLERIREIVMFPMSVDAGLEGKVASFQRVILPFMALLTRSGITECIVEKYVHAIFYAVYLNLDSFMHDGVITMLEILVQRNDIIDKKLNQSKLLEDDAMAFIPSSMGQFFLVIVRLCNVFMKRIKEASTNETMYKIVTKIEQAKKLWKDNLQQNIGSTYDEPLASNVARREYFFTILDREIDSMNKLFNYRQPILLSQETQRILYTKSNKPASYYGKLAKRVALMIDYDPPGELSKNGKRHDNDFVEISEISIIPTKEEILCDRDPFLPTTNIDDTLHYLPKGARRLLDTQFRLLREDMMCPIRLGIENFIKFIS</sequence>
<protein>
    <submittedName>
        <fullName evidence="1">Uncharacterized protein</fullName>
    </submittedName>
</protein>
<dbReference type="OrthoDB" id="2423195at2759"/>
<dbReference type="EMBL" id="QKWP01003103">
    <property type="protein sequence ID" value="RIB01467.1"/>
    <property type="molecule type" value="Genomic_DNA"/>
</dbReference>
<comment type="caution">
    <text evidence="1">The sequence shown here is derived from an EMBL/GenBank/DDBJ whole genome shotgun (WGS) entry which is preliminary data.</text>
</comment>
<gene>
    <name evidence="1" type="ORF">C2G38_2127553</name>
</gene>
<accession>A0A397TXG5</accession>
<organism evidence="1 2">
    <name type="scientific">Gigaspora rosea</name>
    <dbReference type="NCBI Taxonomy" id="44941"/>
    <lineage>
        <taxon>Eukaryota</taxon>
        <taxon>Fungi</taxon>
        <taxon>Fungi incertae sedis</taxon>
        <taxon>Mucoromycota</taxon>
        <taxon>Glomeromycotina</taxon>
        <taxon>Glomeromycetes</taxon>
        <taxon>Diversisporales</taxon>
        <taxon>Gigasporaceae</taxon>
        <taxon>Gigaspora</taxon>
    </lineage>
</organism>
<name>A0A397TXG5_9GLOM</name>
<evidence type="ECO:0000313" key="1">
    <source>
        <dbReference type="EMBL" id="RIB01467.1"/>
    </source>
</evidence>
<evidence type="ECO:0000313" key="2">
    <source>
        <dbReference type="Proteomes" id="UP000266673"/>
    </source>
</evidence>
<dbReference type="Proteomes" id="UP000266673">
    <property type="component" value="Unassembled WGS sequence"/>
</dbReference>
<proteinExistence type="predicted"/>
<dbReference type="AlphaFoldDB" id="A0A397TXG5"/>
<feature type="non-terminal residue" evidence="1">
    <location>
        <position position="356"/>
    </location>
</feature>
<reference evidence="1 2" key="1">
    <citation type="submission" date="2018-06" db="EMBL/GenBank/DDBJ databases">
        <title>Comparative genomics reveals the genomic features of Rhizophagus irregularis, R. cerebriforme, R. diaphanum and Gigaspora rosea, and their symbiotic lifestyle signature.</title>
        <authorList>
            <person name="Morin E."/>
            <person name="San Clemente H."/>
            <person name="Chen E.C.H."/>
            <person name="De La Providencia I."/>
            <person name="Hainaut M."/>
            <person name="Kuo A."/>
            <person name="Kohler A."/>
            <person name="Murat C."/>
            <person name="Tang N."/>
            <person name="Roy S."/>
            <person name="Loubradou J."/>
            <person name="Henrissat B."/>
            <person name="Grigoriev I.V."/>
            <person name="Corradi N."/>
            <person name="Roux C."/>
            <person name="Martin F.M."/>
        </authorList>
    </citation>
    <scope>NUCLEOTIDE SEQUENCE [LARGE SCALE GENOMIC DNA]</scope>
    <source>
        <strain evidence="1 2">DAOM 194757</strain>
    </source>
</reference>
<dbReference type="STRING" id="44941.A0A397TXG5"/>
<keyword evidence="2" id="KW-1185">Reference proteome</keyword>